<keyword evidence="6" id="KW-1133">Transmembrane helix</keyword>
<dbReference type="InterPro" id="IPR001480">
    <property type="entry name" value="Bulb-type_lectin_dom"/>
</dbReference>
<evidence type="ECO:0000313" key="8">
    <source>
        <dbReference type="EMBL" id="TVU10330.1"/>
    </source>
</evidence>
<accession>A0A5J9TG41</accession>
<dbReference type="GO" id="GO:0004674">
    <property type="term" value="F:protein serine/threonine kinase activity"/>
    <property type="evidence" value="ECO:0007669"/>
    <property type="project" value="UniProtKB-EC"/>
</dbReference>
<dbReference type="PANTHER" id="PTHR32444:SF118">
    <property type="entry name" value="OS09G0551150 PROTEIN"/>
    <property type="match status" value="1"/>
</dbReference>
<dbReference type="OrthoDB" id="786095at2759"/>
<keyword evidence="3" id="KW-0675">Receptor</keyword>
<dbReference type="Gramene" id="TVU10330">
    <property type="protein sequence ID" value="TVU10330"/>
    <property type="gene ID" value="EJB05_43853"/>
</dbReference>
<dbReference type="PROSITE" id="PS50927">
    <property type="entry name" value="BULB_LECTIN"/>
    <property type="match status" value="1"/>
</dbReference>
<gene>
    <name evidence="8" type="ORF">EJB05_43853</name>
</gene>
<evidence type="ECO:0000256" key="5">
    <source>
        <dbReference type="ARBA" id="ARBA00048679"/>
    </source>
</evidence>
<name>A0A5J9TG41_9POAL</name>
<dbReference type="PANTHER" id="PTHR32444">
    <property type="entry name" value="BULB-TYPE LECTIN DOMAIN-CONTAINING PROTEIN"/>
    <property type="match status" value="1"/>
</dbReference>
<keyword evidence="6" id="KW-0812">Transmembrane</keyword>
<dbReference type="EC" id="2.7.11.1" evidence="2"/>
<feature type="domain" description="Bulb-type lectin" evidence="7">
    <location>
        <begin position="50"/>
        <end position="130"/>
    </location>
</feature>
<protein>
    <recommendedName>
        <fullName evidence="2">non-specific serine/threonine protein kinase</fullName>
        <ecNumber evidence="2">2.7.11.1</ecNumber>
    </recommendedName>
</protein>
<evidence type="ECO:0000256" key="1">
    <source>
        <dbReference type="ARBA" id="ARBA00004479"/>
    </source>
</evidence>
<feature type="non-terminal residue" evidence="8">
    <location>
        <position position="1"/>
    </location>
</feature>
<sequence length="130" mass="14156">MTTACWSNVNPTNKISPPTWYDHRKLAASMGPISICTAGLLLLPVLCVSDDRLVPGKPLAPGTTIISEGGSFALGFFSPSNSTPEKLYLGTWYNNIPRLTVVWVALRETGPMSSAKWFAECFYSGTRQTI</sequence>
<comment type="catalytic activity">
    <reaction evidence="4">
        <text>L-threonyl-[protein] + ATP = O-phospho-L-threonyl-[protein] + ADP + H(+)</text>
        <dbReference type="Rhea" id="RHEA:46608"/>
        <dbReference type="Rhea" id="RHEA-COMP:11060"/>
        <dbReference type="Rhea" id="RHEA-COMP:11605"/>
        <dbReference type="ChEBI" id="CHEBI:15378"/>
        <dbReference type="ChEBI" id="CHEBI:30013"/>
        <dbReference type="ChEBI" id="CHEBI:30616"/>
        <dbReference type="ChEBI" id="CHEBI:61977"/>
        <dbReference type="ChEBI" id="CHEBI:456216"/>
        <dbReference type="EC" id="2.7.11.1"/>
    </reaction>
</comment>
<dbReference type="GO" id="GO:0016020">
    <property type="term" value="C:membrane"/>
    <property type="evidence" value="ECO:0007669"/>
    <property type="project" value="UniProtKB-SubCell"/>
</dbReference>
<dbReference type="GO" id="GO:0051707">
    <property type="term" value="P:response to other organism"/>
    <property type="evidence" value="ECO:0007669"/>
    <property type="project" value="UniProtKB-ARBA"/>
</dbReference>
<comment type="subcellular location">
    <subcellularLocation>
        <location evidence="1">Membrane</location>
        <topology evidence="1">Single-pass type I membrane protein</topology>
    </subcellularLocation>
</comment>
<dbReference type="Gene3D" id="2.90.10.10">
    <property type="entry name" value="Bulb-type lectin domain"/>
    <property type="match status" value="1"/>
</dbReference>
<keyword evidence="9" id="KW-1185">Reference proteome</keyword>
<feature type="transmembrane region" description="Helical" evidence="6">
    <location>
        <begin position="26"/>
        <end position="48"/>
    </location>
</feature>
<evidence type="ECO:0000256" key="3">
    <source>
        <dbReference type="ARBA" id="ARBA00023170"/>
    </source>
</evidence>
<keyword evidence="6" id="KW-0472">Membrane</keyword>
<dbReference type="AlphaFoldDB" id="A0A5J9TG41"/>
<evidence type="ECO:0000256" key="4">
    <source>
        <dbReference type="ARBA" id="ARBA00047899"/>
    </source>
</evidence>
<dbReference type="InterPro" id="IPR036426">
    <property type="entry name" value="Bulb-type_lectin_dom_sf"/>
</dbReference>
<dbReference type="Proteomes" id="UP000324897">
    <property type="component" value="Chromosome 3"/>
</dbReference>
<proteinExistence type="predicted"/>
<evidence type="ECO:0000256" key="6">
    <source>
        <dbReference type="SAM" id="Phobius"/>
    </source>
</evidence>
<reference evidence="8 9" key="1">
    <citation type="journal article" date="2019" name="Sci. Rep.">
        <title>A high-quality genome of Eragrostis curvula grass provides insights into Poaceae evolution and supports new strategies to enhance forage quality.</title>
        <authorList>
            <person name="Carballo J."/>
            <person name="Santos B.A.C.M."/>
            <person name="Zappacosta D."/>
            <person name="Garbus I."/>
            <person name="Selva J.P."/>
            <person name="Gallo C.A."/>
            <person name="Diaz A."/>
            <person name="Albertini E."/>
            <person name="Caccamo M."/>
            <person name="Echenique V."/>
        </authorList>
    </citation>
    <scope>NUCLEOTIDE SEQUENCE [LARGE SCALE GENOMIC DNA]</scope>
    <source>
        <strain evidence="9">cv. Victoria</strain>
        <tissue evidence="8">Leaf</tissue>
    </source>
</reference>
<evidence type="ECO:0000256" key="2">
    <source>
        <dbReference type="ARBA" id="ARBA00012513"/>
    </source>
</evidence>
<evidence type="ECO:0000259" key="7">
    <source>
        <dbReference type="PROSITE" id="PS50927"/>
    </source>
</evidence>
<comment type="catalytic activity">
    <reaction evidence="5">
        <text>L-seryl-[protein] + ATP = O-phospho-L-seryl-[protein] + ADP + H(+)</text>
        <dbReference type="Rhea" id="RHEA:17989"/>
        <dbReference type="Rhea" id="RHEA-COMP:9863"/>
        <dbReference type="Rhea" id="RHEA-COMP:11604"/>
        <dbReference type="ChEBI" id="CHEBI:15378"/>
        <dbReference type="ChEBI" id="CHEBI:29999"/>
        <dbReference type="ChEBI" id="CHEBI:30616"/>
        <dbReference type="ChEBI" id="CHEBI:83421"/>
        <dbReference type="ChEBI" id="CHEBI:456216"/>
        <dbReference type="EC" id="2.7.11.1"/>
    </reaction>
</comment>
<comment type="caution">
    <text evidence="8">The sequence shown here is derived from an EMBL/GenBank/DDBJ whole genome shotgun (WGS) entry which is preliminary data.</text>
</comment>
<evidence type="ECO:0000313" key="9">
    <source>
        <dbReference type="Proteomes" id="UP000324897"/>
    </source>
</evidence>
<dbReference type="EMBL" id="RWGY01000039">
    <property type="protein sequence ID" value="TVU10330.1"/>
    <property type="molecule type" value="Genomic_DNA"/>
</dbReference>
<organism evidence="8 9">
    <name type="scientific">Eragrostis curvula</name>
    <name type="common">weeping love grass</name>
    <dbReference type="NCBI Taxonomy" id="38414"/>
    <lineage>
        <taxon>Eukaryota</taxon>
        <taxon>Viridiplantae</taxon>
        <taxon>Streptophyta</taxon>
        <taxon>Embryophyta</taxon>
        <taxon>Tracheophyta</taxon>
        <taxon>Spermatophyta</taxon>
        <taxon>Magnoliopsida</taxon>
        <taxon>Liliopsida</taxon>
        <taxon>Poales</taxon>
        <taxon>Poaceae</taxon>
        <taxon>PACMAD clade</taxon>
        <taxon>Chloridoideae</taxon>
        <taxon>Eragrostideae</taxon>
        <taxon>Eragrostidinae</taxon>
        <taxon>Eragrostis</taxon>
    </lineage>
</organism>